<dbReference type="GO" id="GO:0015446">
    <property type="term" value="F:ATPase-coupled arsenite transmembrane transporter activity"/>
    <property type="evidence" value="ECO:0007669"/>
    <property type="project" value="UniProtKB-EC"/>
</dbReference>
<dbReference type="PANTHER" id="PTHR10803:SF3">
    <property type="entry name" value="ATPASE GET3"/>
    <property type="match status" value="1"/>
</dbReference>
<dbReference type="GO" id="GO:0005524">
    <property type="term" value="F:ATP binding"/>
    <property type="evidence" value="ECO:0007669"/>
    <property type="project" value="UniProtKB-KW"/>
</dbReference>
<proteinExistence type="inferred from homology"/>
<evidence type="ECO:0000256" key="2">
    <source>
        <dbReference type="ARBA" id="ARBA00022741"/>
    </source>
</evidence>
<dbReference type="InterPro" id="IPR025723">
    <property type="entry name" value="ArsA/GET3_ATPase-like"/>
</dbReference>
<reference evidence="11 12" key="1">
    <citation type="submission" date="2019-03" db="EMBL/GenBank/DDBJ databases">
        <title>Genomic Encyclopedia of Type Strains, Phase IV (KMG-IV): sequencing the most valuable type-strain genomes for metagenomic binning, comparative biology and taxonomic classification.</title>
        <authorList>
            <person name="Goeker M."/>
        </authorList>
    </citation>
    <scope>NUCLEOTIDE SEQUENCE [LARGE SCALE GENOMIC DNA]</scope>
    <source>
        <strain evidence="11 12">DSM 100556</strain>
    </source>
</reference>
<accession>A0A4R1QXU4</accession>
<dbReference type="InterPro" id="IPR040612">
    <property type="entry name" value="ArsA_HSP20-like"/>
</dbReference>
<dbReference type="Pfam" id="PF17886">
    <property type="entry name" value="ArsA_HSP20"/>
    <property type="match status" value="1"/>
</dbReference>
<evidence type="ECO:0000256" key="3">
    <source>
        <dbReference type="ARBA" id="ARBA00022840"/>
    </source>
</evidence>
<dbReference type="GO" id="GO:0016887">
    <property type="term" value="F:ATP hydrolysis activity"/>
    <property type="evidence" value="ECO:0007669"/>
    <property type="project" value="InterPro"/>
</dbReference>
<keyword evidence="2" id="KW-0547">Nucleotide-binding</keyword>
<comment type="caution">
    <text evidence="11">The sequence shown here is derived from an EMBL/GenBank/DDBJ whole genome shotgun (WGS) entry which is preliminary data.</text>
</comment>
<dbReference type="SUPFAM" id="SSF52540">
    <property type="entry name" value="P-loop containing nucleoside triphosphate hydrolases"/>
    <property type="match status" value="1"/>
</dbReference>
<evidence type="ECO:0000259" key="10">
    <source>
        <dbReference type="Pfam" id="PF17886"/>
    </source>
</evidence>
<dbReference type="PANTHER" id="PTHR10803">
    <property type="entry name" value="ARSENICAL PUMP-DRIVING ATPASE ARSENITE-TRANSLOCATING ATPASE"/>
    <property type="match status" value="1"/>
</dbReference>
<sequence length="394" mass="45396">MKKRIYIFTGKGGVGKTSVAAAHAMKSAGDGHKTILISTDMAHNLGDLFEIQLGREPKYITDNLDAYEIDPEYVMEHDFSAIMKSLNGFFPQGEGISLADYGMLPGMEELFALLKINEIYQNGAYERIIVDCAPTGETLTLLKFPELLSWYMEKLFPVGKVAVKVLSPIAKQLYKVELPNRAAMNDIEKIYLKFYELQELLKNRETTSVRLVALSEKMVVEETKRNYMYMNLYNYNVDGLYINRILPDNLDNPFFDEWLKIQRKYKEQLYESFAAVPIYEIPWYDEEVRGMKAVNRICSDALTGDEVFEVREITQRESFEQNSKGYMLKLSLPFVEKSEVDLYQSDSEVVIKIGNFKRSIPLPNVLRTYVVTSAKMENGILNIQFEKGEMDYEQ</sequence>
<dbReference type="Gene3D" id="2.60.40.790">
    <property type="match status" value="1"/>
</dbReference>
<evidence type="ECO:0000256" key="1">
    <source>
        <dbReference type="ARBA" id="ARBA00011040"/>
    </source>
</evidence>
<dbReference type="Pfam" id="PF02374">
    <property type="entry name" value="ArsA_ATPase"/>
    <property type="match status" value="1"/>
</dbReference>
<dbReference type="EMBL" id="SLUO01000012">
    <property type="protein sequence ID" value="TCL56310.1"/>
    <property type="molecule type" value="Genomic_DNA"/>
</dbReference>
<keyword evidence="3 11" id="KW-0067">ATP-binding</keyword>
<dbReference type="InterPro" id="IPR008978">
    <property type="entry name" value="HSP20-like_chaperone"/>
</dbReference>
<evidence type="ECO:0000259" key="9">
    <source>
        <dbReference type="Pfam" id="PF02374"/>
    </source>
</evidence>
<comment type="function">
    <text evidence="7">Anion-transporting ATPase. Catalyzes the extrusion of arsenite.</text>
</comment>
<evidence type="ECO:0000256" key="8">
    <source>
        <dbReference type="ARBA" id="ARBA00066752"/>
    </source>
</evidence>
<dbReference type="CDD" id="cd06464">
    <property type="entry name" value="ACD_sHsps-like"/>
    <property type="match status" value="1"/>
</dbReference>
<feature type="domain" description="ArsA/GET3 Anion-transporting ATPase-like" evidence="9">
    <location>
        <begin position="4"/>
        <end position="298"/>
    </location>
</feature>
<dbReference type="FunFam" id="3.40.50.300:FF:001801">
    <property type="entry name" value="Putative arsenical pump-driving ATPase"/>
    <property type="match status" value="1"/>
</dbReference>
<dbReference type="OrthoDB" id="9780677at2"/>
<dbReference type="STRING" id="1469948.GCA_000732725_00451"/>
<evidence type="ECO:0000313" key="11">
    <source>
        <dbReference type="EMBL" id="TCL56310.1"/>
    </source>
</evidence>
<dbReference type="NCBIfam" id="TIGR00345">
    <property type="entry name" value="GET3_arsA_TRC40"/>
    <property type="match status" value="1"/>
</dbReference>
<dbReference type="Proteomes" id="UP000295718">
    <property type="component" value="Unassembled WGS sequence"/>
</dbReference>
<protein>
    <recommendedName>
        <fullName evidence="8">arsenite-transporting ATPase</fullName>
        <ecNumber evidence="8">7.3.2.7</ecNumber>
    </recommendedName>
</protein>
<dbReference type="EC" id="7.3.2.7" evidence="8"/>
<feature type="domain" description="ArsA HSP20-like" evidence="10">
    <location>
        <begin position="324"/>
        <end position="385"/>
    </location>
</feature>
<gene>
    <name evidence="11" type="ORF">EDD76_112138</name>
</gene>
<dbReference type="CDD" id="cd02035">
    <property type="entry name" value="ArsA"/>
    <property type="match status" value="1"/>
</dbReference>
<evidence type="ECO:0000256" key="5">
    <source>
        <dbReference type="ARBA" id="ARBA00022967"/>
    </source>
</evidence>
<keyword evidence="12" id="KW-1185">Reference proteome</keyword>
<comment type="catalytic activity">
    <reaction evidence="6">
        <text>arsenite(in) + ATP + H2O = arsenite(out) + ADP + phosphate + H(+)</text>
        <dbReference type="Rhea" id="RHEA:11348"/>
        <dbReference type="ChEBI" id="CHEBI:15377"/>
        <dbReference type="ChEBI" id="CHEBI:15378"/>
        <dbReference type="ChEBI" id="CHEBI:29242"/>
        <dbReference type="ChEBI" id="CHEBI:30616"/>
        <dbReference type="ChEBI" id="CHEBI:43474"/>
        <dbReference type="ChEBI" id="CHEBI:456216"/>
        <dbReference type="EC" id="7.3.2.7"/>
    </reaction>
</comment>
<comment type="similarity">
    <text evidence="1">Belongs to the arsA ATPase family.</text>
</comment>
<evidence type="ECO:0000256" key="4">
    <source>
        <dbReference type="ARBA" id="ARBA00022849"/>
    </source>
</evidence>
<evidence type="ECO:0000256" key="7">
    <source>
        <dbReference type="ARBA" id="ARBA00059736"/>
    </source>
</evidence>
<keyword evidence="4" id="KW-0059">Arsenical resistance</keyword>
<keyword evidence="5" id="KW-1278">Translocase</keyword>
<dbReference type="AlphaFoldDB" id="A0A4R1QXU4"/>
<evidence type="ECO:0000313" key="12">
    <source>
        <dbReference type="Proteomes" id="UP000295718"/>
    </source>
</evidence>
<organism evidence="11 12">
    <name type="scientific">Kineothrix alysoides</name>
    <dbReference type="NCBI Taxonomy" id="1469948"/>
    <lineage>
        <taxon>Bacteria</taxon>
        <taxon>Bacillati</taxon>
        <taxon>Bacillota</taxon>
        <taxon>Clostridia</taxon>
        <taxon>Lachnospirales</taxon>
        <taxon>Lachnospiraceae</taxon>
        <taxon>Kineothrix</taxon>
    </lineage>
</organism>
<dbReference type="InterPro" id="IPR016300">
    <property type="entry name" value="ATPase_ArsA/GET3"/>
</dbReference>
<dbReference type="RefSeq" id="WP_031389219.1">
    <property type="nucleotide sequence ID" value="NZ_JPNB01000001.1"/>
</dbReference>
<name>A0A4R1QXU4_9FIRM</name>
<evidence type="ECO:0000256" key="6">
    <source>
        <dbReference type="ARBA" id="ARBA00052296"/>
    </source>
</evidence>
<dbReference type="Gene3D" id="3.40.50.300">
    <property type="entry name" value="P-loop containing nucleotide triphosphate hydrolases"/>
    <property type="match status" value="1"/>
</dbReference>
<dbReference type="InterPro" id="IPR027417">
    <property type="entry name" value="P-loop_NTPase"/>
</dbReference>
<dbReference type="SUPFAM" id="SSF49764">
    <property type="entry name" value="HSP20-like chaperones"/>
    <property type="match status" value="1"/>
</dbReference>